<dbReference type="Proteomes" id="UP001056120">
    <property type="component" value="Linkage Group LG14"/>
</dbReference>
<proteinExistence type="predicted"/>
<evidence type="ECO:0000313" key="2">
    <source>
        <dbReference type="Proteomes" id="UP001056120"/>
    </source>
</evidence>
<comment type="caution">
    <text evidence="1">The sequence shown here is derived from an EMBL/GenBank/DDBJ whole genome shotgun (WGS) entry which is preliminary data.</text>
</comment>
<sequence>MRRRRLPTQPKLPLQDGIMRQIWHIRYGFEFKSDFTSCVWRISSSNQSSDQRLFHSLSFALGFVFEIVLFDQNEDSMGRKRLCITSTDFNDHVEEHVEDHETSETQGQSNFQECLSTNEQGAPKKVRGYTQKAETWKMNSTQRIVVTFNKFEKPVGDEGNELVQYLGTLVRMADHVSIEYSDWRKVPMQKKEDMYSLVKSKFIIHPDETSEIKKMDFHSMVKKWRTWKSSLKARGYDPSLTIDEIVAQQTNNDNRVNLTQFKELVTHWFTTEFQSTCAAKRSSRSKMKEPHVTGTKSFARVAHELATKNNDVYPTRAEMYITTRTRKDGSVVDDKLLKLRLH</sequence>
<gene>
    <name evidence="1" type="ORF">L1987_42921</name>
</gene>
<name>A0ACB9GJZ2_9ASTR</name>
<protein>
    <submittedName>
        <fullName evidence="1">Uncharacterized protein</fullName>
    </submittedName>
</protein>
<reference evidence="1 2" key="2">
    <citation type="journal article" date="2022" name="Mol. Ecol. Resour.">
        <title>The genomes of chicory, endive, great burdock and yacon provide insights into Asteraceae paleo-polyploidization history and plant inulin production.</title>
        <authorList>
            <person name="Fan W."/>
            <person name="Wang S."/>
            <person name="Wang H."/>
            <person name="Wang A."/>
            <person name="Jiang F."/>
            <person name="Liu H."/>
            <person name="Zhao H."/>
            <person name="Xu D."/>
            <person name="Zhang Y."/>
        </authorList>
    </citation>
    <scope>NUCLEOTIDE SEQUENCE [LARGE SCALE GENOMIC DNA]</scope>
    <source>
        <strain evidence="2">cv. Yunnan</strain>
        <tissue evidence="1">Leaves</tissue>
    </source>
</reference>
<dbReference type="EMBL" id="CM042031">
    <property type="protein sequence ID" value="KAI3783833.1"/>
    <property type="molecule type" value="Genomic_DNA"/>
</dbReference>
<reference evidence="2" key="1">
    <citation type="journal article" date="2022" name="Mol. Ecol. Resour.">
        <title>The genomes of chicory, endive, great burdock and yacon provide insights into Asteraceae palaeo-polyploidization history and plant inulin production.</title>
        <authorList>
            <person name="Fan W."/>
            <person name="Wang S."/>
            <person name="Wang H."/>
            <person name="Wang A."/>
            <person name="Jiang F."/>
            <person name="Liu H."/>
            <person name="Zhao H."/>
            <person name="Xu D."/>
            <person name="Zhang Y."/>
        </authorList>
    </citation>
    <scope>NUCLEOTIDE SEQUENCE [LARGE SCALE GENOMIC DNA]</scope>
    <source>
        <strain evidence="2">cv. Yunnan</strain>
    </source>
</reference>
<keyword evidence="2" id="KW-1185">Reference proteome</keyword>
<accession>A0ACB9GJZ2</accession>
<evidence type="ECO:0000313" key="1">
    <source>
        <dbReference type="EMBL" id="KAI3783833.1"/>
    </source>
</evidence>
<organism evidence="1 2">
    <name type="scientific">Smallanthus sonchifolius</name>
    <dbReference type="NCBI Taxonomy" id="185202"/>
    <lineage>
        <taxon>Eukaryota</taxon>
        <taxon>Viridiplantae</taxon>
        <taxon>Streptophyta</taxon>
        <taxon>Embryophyta</taxon>
        <taxon>Tracheophyta</taxon>
        <taxon>Spermatophyta</taxon>
        <taxon>Magnoliopsida</taxon>
        <taxon>eudicotyledons</taxon>
        <taxon>Gunneridae</taxon>
        <taxon>Pentapetalae</taxon>
        <taxon>asterids</taxon>
        <taxon>campanulids</taxon>
        <taxon>Asterales</taxon>
        <taxon>Asteraceae</taxon>
        <taxon>Asteroideae</taxon>
        <taxon>Heliantheae alliance</taxon>
        <taxon>Millerieae</taxon>
        <taxon>Smallanthus</taxon>
    </lineage>
</organism>